<name>A0A225A6N7_TALAT</name>
<accession>A0A225A6N7</accession>
<dbReference type="STRING" id="1441469.A0A225A6N7"/>
<dbReference type="AlphaFoldDB" id="A0A225A6N7"/>
<gene>
    <name evidence="2" type="ORF">UA08_08591</name>
</gene>
<proteinExistence type="predicted"/>
<dbReference type="EMBL" id="LFMY01000016">
    <property type="protein sequence ID" value="OKL56072.1"/>
    <property type="molecule type" value="Genomic_DNA"/>
</dbReference>
<dbReference type="RefSeq" id="XP_020116193.1">
    <property type="nucleotide sequence ID" value="XM_020263756.1"/>
</dbReference>
<evidence type="ECO:0000256" key="1">
    <source>
        <dbReference type="SAM" id="MobiDB-lite"/>
    </source>
</evidence>
<dbReference type="GeneID" id="31008347"/>
<dbReference type="OrthoDB" id="3000060at2759"/>
<organism evidence="2 3">
    <name type="scientific">Talaromyces atroroseus</name>
    <dbReference type="NCBI Taxonomy" id="1441469"/>
    <lineage>
        <taxon>Eukaryota</taxon>
        <taxon>Fungi</taxon>
        <taxon>Dikarya</taxon>
        <taxon>Ascomycota</taxon>
        <taxon>Pezizomycotina</taxon>
        <taxon>Eurotiomycetes</taxon>
        <taxon>Eurotiomycetidae</taxon>
        <taxon>Eurotiales</taxon>
        <taxon>Trichocomaceae</taxon>
        <taxon>Talaromyces</taxon>
        <taxon>Talaromyces sect. Trachyspermi</taxon>
    </lineage>
</organism>
<evidence type="ECO:0000313" key="3">
    <source>
        <dbReference type="Proteomes" id="UP000214365"/>
    </source>
</evidence>
<sequence>MTTTTPGSVPGFVGRTTGTTQDLEGLSFPVACPPDIGPKTRLVAVCGCTDEEGQASPEKDGWFLSDFYLFHHLFSRTEGPTPAQIWMTCEEPEDLVHKYTEYAHRDPKEERKVVLDKSMLPKIQQSGSLRVVSRRDLLERFLSTLREQSREAQNNNEHLLVMILGHGDDETFGVALGGNEPNLRMEDVKRALQPNTPTALFMTSCFSGSWLVQPDTNISRHMNVSGMTGAGPEAQSTSWPLSASLRRARGSRITSAILRSTIAIEESQETEATSQIRQDPTYWAFSNSIYDTYRRLDSFAEETQIHFSAQDDQWELHFKRRSGMTLSQLKTRWESLRSIPQGDYEAPLSSGSGTGTMRFGTIRKRSKLKYLARLYLSANPGLDNEANNIALHSGLGGYLRGKSNSSDKEVERMLEEVICRLDSLKQAEDLVAVMIQERVNKAVDFKNEESRNLTALFGSQTTRDAEVARHRDIVLDKFRALKVKASGVFRG</sequence>
<comment type="caution">
    <text evidence="2">The sequence shown here is derived from an EMBL/GenBank/DDBJ whole genome shotgun (WGS) entry which is preliminary data.</text>
</comment>
<reference evidence="2 3" key="1">
    <citation type="submission" date="2015-06" db="EMBL/GenBank/DDBJ databases">
        <title>Talaromyces atroroseus IBT 11181 draft genome.</title>
        <authorList>
            <person name="Rasmussen K.B."/>
            <person name="Rasmussen S."/>
            <person name="Petersen B."/>
            <person name="Sicheritz-Ponten T."/>
            <person name="Mortensen U.H."/>
            <person name="Thrane U."/>
        </authorList>
    </citation>
    <scope>NUCLEOTIDE SEQUENCE [LARGE SCALE GENOMIC DNA]</scope>
    <source>
        <strain evidence="2 3">IBT 11181</strain>
    </source>
</reference>
<protein>
    <submittedName>
        <fullName evidence="2">Uncharacterized protein</fullName>
    </submittedName>
</protein>
<feature type="region of interest" description="Disordered" evidence="1">
    <location>
        <begin position="1"/>
        <end position="20"/>
    </location>
</feature>
<dbReference type="Proteomes" id="UP000214365">
    <property type="component" value="Unassembled WGS sequence"/>
</dbReference>
<keyword evidence="3" id="KW-1185">Reference proteome</keyword>
<evidence type="ECO:0000313" key="2">
    <source>
        <dbReference type="EMBL" id="OKL56072.1"/>
    </source>
</evidence>